<comment type="caution">
    <text evidence="1">The sequence shown here is derived from an EMBL/GenBank/DDBJ whole genome shotgun (WGS) entry which is preliminary data.</text>
</comment>
<organism evidence="1 2">
    <name type="scientific">Aspergillus udagawae</name>
    <dbReference type="NCBI Taxonomy" id="91492"/>
    <lineage>
        <taxon>Eukaryota</taxon>
        <taxon>Fungi</taxon>
        <taxon>Dikarya</taxon>
        <taxon>Ascomycota</taxon>
        <taxon>Pezizomycotina</taxon>
        <taxon>Eurotiomycetes</taxon>
        <taxon>Eurotiomycetidae</taxon>
        <taxon>Eurotiales</taxon>
        <taxon>Aspergillaceae</taxon>
        <taxon>Aspergillus</taxon>
        <taxon>Aspergillus subgen. Fumigati</taxon>
    </lineage>
</organism>
<dbReference type="AlphaFoldDB" id="A0A8H3SDK7"/>
<protein>
    <submittedName>
        <fullName evidence="1">Uncharacterized protein</fullName>
    </submittedName>
</protein>
<evidence type="ECO:0000313" key="1">
    <source>
        <dbReference type="EMBL" id="GFF57159.1"/>
    </source>
</evidence>
<dbReference type="EMBL" id="BLKC01000147">
    <property type="protein sequence ID" value="GFF57159.1"/>
    <property type="molecule type" value="Genomic_DNA"/>
</dbReference>
<accession>A0A8H3SDK7</accession>
<evidence type="ECO:0000313" key="2">
    <source>
        <dbReference type="Proteomes" id="UP000465221"/>
    </source>
</evidence>
<name>A0A8H3SDK7_9EURO</name>
<proteinExistence type="predicted"/>
<sequence>MVPSRIRTLELDFRAVTTVIAGWTTKDGAIPVLSFVETRHCRMRGSAADHSVLETNIVVVFVGVLHTRTVAAVERNSSTIPTVRTTGATDKSYRALVLCHLAMAVGDSGDEEGKRDASDQSLHDVSLSRIKQINECIRTTSPMEG</sequence>
<gene>
    <name evidence="1" type="ORF">IFM46972_10713</name>
</gene>
<reference evidence="1 2" key="1">
    <citation type="submission" date="2020-01" db="EMBL/GenBank/DDBJ databases">
        <title>Draft genome sequence of Aspergillus udagawae IFM 46972.</title>
        <authorList>
            <person name="Takahashi H."/>
            <person name="Yaguchi T."/>
        </authorList>
    </citation>
    <scope>NUCLEOTIDE SEQUENCE [LARGE SCALE GENOMIC DNA]</scope>
    <source>
        <strain evidence="1 2">IFM 46972</strain>
    </source>
</reference>
<dbReference type="Proteomes" id="UP000465221">
    <property type="component" value="Unassembled WGS sequence"/>
</dbReference>